<keyword evidence="1" id="KW-0472">Membrane</keyword>
<comment type="caution">
    <text evidence="2">The sequence shown here is derived from an EMBL/GenBank/DDBJ whole genome shotgun (WGS) entry which is preliminary data.</text>
</comment>
<dbReference type="RefSeq" id="WP_170145378.1">
    <property type="nucleotide sequence ID" value="NZ_MCHY01000009.1"/>
</dbReference>
<keyword evidence="1" id="KW-1133">Transmembrane helix</keyword>
<dbReference type="InterPro" id="IPR032820">
    <property type="entry name" value="ATPase_put"/>
</dbReference>
<proteinExistence type="predicted"/>
<keyword evidence="1" id="KW-0812">Transmembrane</keyword>
<protein>
    <recommendedName>
        <fullName evidence="4">AtpZ/AtpI family protein</fullName>
    </recommendedName>
</protein>
<dbReference type="Pfam" id="PF09527">
    <property type="entry name" value="ATPase_gene1"/>
    <property type="match status" value="1"/>
</dbReference>
<dbReference type="EMBL" id="MCHY01000009">
    <property type="protein sequence ID" value="RKD23061.1"/>
    <property type="molecule type" value="Genomic_DNA"/>
</dbReference>
<keyword evidence="3" id="KW-1185">Reference proteome</keyword>
<dbReference type="Proteomes" id="UP000284219">
    <property type="component" value="Unassembled WGS sequence"/>
</dbReference>
<accession>A0A419SGX1</accession>
<dbReference type="AlphaFoldDB" id="A0A419SGX1"/>
<feature type="transmembrane region" description="Helical" evidence="1">
    <location>
        <begin position="12"/>
        <end position="33"/>
    </location>
</feature>
<organism evidence="2 3">
    <name type="scientific">Ammoniphilus oxalaticus</name>
    <dbReference type="NCBI Taxonomy" id="66863"/>
    <lineage>
        <taxon>Bacteria</taxon>
        <taxon>Bacillati</taxon>
        <taxon>Bacillota</taxon>
        <taxon>Bacilli</taxon>
        <taxon>Bacillales</taxon>
        <taxon>Paenibacillaceae</taxon>
        <taxon>Aneurinibacillus group</taxon>
        <taxon>Ammoniphilus</taxon>
    </lineage>
</organism>
<sequence length="73" mass="7578">MPNPQQSPWKGLSLVSVIGMDVGIGTYVGVWLGKKVDVYLNSAPWGLVGGVFVGVATGVLVAVPIIKRLLGDS</sequence>
<evidence type="ECO:0008006" key="4">
    <source>
        <dbReference type="Google" id="ProtNLM"/>
    </source>
</evidence>
<feature type="transmembrane region" description="Helical" evidence="1">
    <location>
        <begin position="45"/>
        <end position="66"/>
    </location>
</feature>
<gene>
    <name evidence="2" type="ORF">BEP19_12610</name>
</gene>
<evidence type="ECO:0000313" key="2">
    <source>
        <dbReference type="EMBL" id="RKD23061.1"/>
    </source>
</evidence>
<name>A0A419SGX1_9BACL</name>
<evidence type="ECO:0000313" key="3">
    <source>
        <dbReference type="Proteomes" id="UP000284219"/>
    </source>
</evidence>
<evidence type="ECO:0000256" key="1">
    <source>
        <dbReference type="SAM" id="Phobius"/>
    </source>
</evidence>
<reference evidence="2 3" key="1">
    <citation type="submission" date="2016-08" db="EMBL/GenBank/DDBJ databases">
        <title>Novel Firmicute Genomes.</title>
        <authorList>
            <person name="Poppleton D.I."/>
            <person name="Gribaldo S."/>
        </authorList>
    </citation>
    <scope>NUCLEOTIDE SEQUENCE [LARGE SCALE GENOMIC DNA]</scope>
    <source>
        <strain evidence="2 3">RAOx-1</strain>
    </source>
</reference>